<gene>
    <name evidence="1" type="ORF">ACFOW8_22785</name>
</gene>
<sequence>MTAAVELPGRTTVGERAVRRIAAAAAAEVDGVVPDVRVDAEVAGTSAGLRVRLPVRYPSPVARVAEQCRGHLIARVTELTGLAVPFVEIEVTALVAQTAQRRVR</sequence>
<dbReference type="RefSeq" id="WP_378553434.1">
    <property type="nucleotide sequence ID" value="NZ_JBHSBA010000015.1"/>
</dbReference>
<dbReference type="EMBL" id="JBHSBA010000015">
    <property type="protein sequence ID" value="MFC4127757.1"/>
    <property type="molecule type" value="Genomic_DNA"/>
</dbReference>
<name>A0ABV8LA70_9NOCA</name>
<comment type="caution">
    <text evidence="1">The sequence shown here is derived from an EMBL/GenBank/DDBJ whole genome shotgun (WGS) entry which is preliminary data.</text>
</comment>
<protein>
    <submittedName>
        <fullName evidence="1">Asp23/Gls24 family envelope stress response protein</fullName>
    </submittedName>
</protein>
<organism evidence="1 2">
    <name type="scientific">Nocardia rhizosphaerae</name>
    <dbReference type="NCBI Taxonomy" id="1691571"/>
    <lineage>
        <taxon>Bacteria</taxon>
        <taxon>Bacillati</taxon>
        <taxon>Actinomycetota</taxon>
        <taxon>Actinomycetes</taxon>
        <taxon>Mycobacteriales</taxon>
        <taxon>Nocardiaceae</taxon>
        <taxon>Nocardia</taxon>
    </lineage>
</organism>
<keyword evidence="2" id="KW-1185">Reference proteome</keyword>
<evidence type="ECO:0000313" key="1">
    <source>
        <dbReference type="EMBL" id="MFC4127757.1"/>
    </source>
</evidence>
<proteinExistence type="predicted"/>
<accession>A0ABV8LA70</accession>
<evidence type="ECO:0000313" key="2">
    <source>
        <dbReference type="Proteomes" id="UP001595767"/>
    </source>
</evidence>
<reference evidence="2" key="1">
    <citation type="journal article" date="2019" name="Int. J. Syst. Evol. Microbiol.">
        <title>The Global Catalogue of Microorganisms (GCM) 10K type strain sequencing project: providing services to taxonomists for standard genome sequencing and annotation.</title>
        <authorList>
            <consortium name="The Broad Institute Genomics Platform"/>
            <consortium name="The Broad Institute Genome Sequencing Center for Infectious Disease"/>
            <person name="Wu L."/>
            <person name="Ma J."/>
        </authorList>
    </citation>
    <scope>NUCLEOTIDE SEQUENCE [LARGE SCALE GENOMIC DNA]</scope>
    <source>
        <strain evidence="2">CGMCC 4.7204</strain>
    </source>
</reference>
<dbReference type="Proteomes" id="UP001595767">
    <property type="component" value="Unassembled WGS sequence"/>
</dbReference>